<dbReference type="Proteomes" id="UP000640333">
    <property type="component" value="Unassembled WGS sequence"/>
</dbReference>
<dbReference type="PANTHER" id="PTHR30537">
    <property type="entry name" value="HTH-TYPE TRANSCRIPTIONAL REGULATOR"/>
    <property type="match status" value="1"/>
</dbReference>
<dbReference type="RefSeq" id="WP_193955019.1">
    <property type="nucleotide sequence ID" value="NZ_JADEYS010000025.1"/>
</dbReference>
<keyword evidence="3" id="KW-0238">DNA-binding</keyword>
<comment type="caution">
    <text evidence="6">The sequence shown here is derived from an EMBL/GenBank/DDBJ whole genome shotgun (WGS) entry which is preliminary data.</text>
</comment>
<dbReference type="InterPro" id="IPR036390">
    <property type="entry name" value="WH_DNA-bd_sf"/>
</dbReference>
<evidence type="ECO:0000313" key="6">
    <source>
        <dbReference type="EMBL" id="MBE9399323.1"/>
    </source>
</evidence>
<dbReference type="AlphaFoldDB" id="A0A8J7FJV9"/>
<evidence type="ECO:0000256" key="3">
    <source>
        <dbReference type="ARBA" id="ARBA00023125"/>
    </source>
</evidence>
<feature type="domain" description="HTH lysR-type" evidence="5">
    <location>
        <begin position="1"/>
        <end position="58"/>
    </location>
</feature>
<comment type="similarity">
    <text evidence="1">Belongs to the LysR transcriptional regulatory family.</text>
</comment>
<dbReference type="CDD" id="cd08422">
    <property type="entry name" value="PBP2_CrgA_like"/>
    <property type="match status" value="1"/>
</dbReference>
<dbReference type="Pfam" id="PF03466">
    <property type="entry name" value="LysR_substrate"/>
    <property type="match status" value="1"/>
</dbReference>
<sequence length="299" mass="33549">MNTSDLNLFIRIAETGSITESAKQQGISTAAASSALKRLEKQLDIQLFIRTTRQLRITSQGEQFLFHCRQALESLDQGRISAQQMMGRVGGELRLSVSSDLGRNLVLPWIDELMEAHPSLSIDLNVGDSLSNFFMDKVDVALRYGKPEDSTMVAFHIATIDRITCVSPDYISTFGEPSHPEELREHHCLLYRLDGHLFNNWTYVDKLGRYEIKVSSNRVSNDTDIVRRWAVAGKGIAYRSKIDISSDLQSGKLVQILSDYQSPSAQLYLLCPSRKQVTPAVIAFREMLREKCAHLGIAG</sequence>
<keyword evidence="2" id="KW-0805">Transcription regulation</keyword>
<dbReference type="EMBL" id="JADEYS010000025">
    <property type="protein sequence ID" value="MBE9399323.1"/>
    <property type="molecule type" value="Genomic_DNA"/>
</dbReference>
<organism evidence="6 7">
    <name type="scientific">Pontibacterium sinense</name>
    <dbReference type="NCBI Taxonomy" id="2781979"/>
    <lineage>
        <taxon>Bacteria</taxon>
        <taxon>Pseudomonadati</taxon>
        <taxon>Pseudomonadota</taxon>
        <taxon>Gammaproteobacteria</taxon>
        <taxon>Oceanospirillales</taxon>
        <taxon>Oceanospirillaceae</taxon>
        <taxon>Pontibacterium</taxon>
    </lineage>
</organism>
<dbReference type="GO" id="GO:0006351">
    <property type="term" value="P:DNA-templated transcription"/>
    <property type="evidence" value="ECO:0007669"/>
    <property type="project" value="TreeGrafter"/>
</dbReference>
<reference evidence="6" key="1">
    <citation type="submission" date="2020-10" db="EMBL/GenBank/DDBJ databases">
        <title>Bacterium isolated from coastal waters sediment.</title>
        <authorList>
            <person name="Chen R.-J."/>
            <person name="Lu D.-C."/>
            <person name="Zhu K.-L."/>
            <person name="Du Z.-J."/>
        </authorList>
    </citation>
    <scope>NUCLEOTIDE SEQUENCE</scope>
    <source>
        <strain evidence="6">N1Y112</strain>
    </source>
</reference>
<accession>A0A8J7FJV9</accession>
<dbReference type="GO" id="GO:0043565">
    <property type="term" value="F:sequence-specific DNA binding"/>
    <property type="evidence" value="ECO:0007669"/>
    <property type="project" value="TreeGrafter"/>
</dbReference>
<dbReference type="SUPFAM" id="SSF53850">
    <property type="entry name" value="Periplasmic binding protein-like II"/>
    <property type="match status" value="1"/>
</dbReference>
<dbReference type="Gene3D" id="1.10.10.10">
    <property type="entry name" value="Winged helix-like DNA-binding domain superfamily/Winged helix DNA-binding domain"/>
    <property type="match status" value="1"/>
</dbReference>
<gene>
    <name evidence="6" type="ORF">IOQ59_18840</name>
</gene>
<dbReference type="Pfam" id="PF00126">
    <property type="entry name" value="HTH_1"/>
    <property type="match status" value="1"/>
</dbReference>
<protein>
    <submittedName>
        <fullName evidence="6">LysR family transcriptional regulator</fullName>
    </submittedName>
</protein>
<evidence type="ECO:0000256" key="4">
    <source>
        <dbReference type="ARBA" id="ARBA00023163"/>
    </source>
</evidence>
<dbReference type="FunFam" id="3.40.190.290:FF:000001">
    <property type="entry name" value="Transcriptional regulator, LysR family"/>
    <property type="match status" value="1"/>
</dbReference>
<dbReference type="InterPro" id="IPR000847">
    <property type="entry name" value="LysR_HTH_N"/>
</dbReference>
<evidence type="ECO:0000256" key="1">
    <source>
        <dbReference type="ARBA" id="ARBA00009437"/>
    </source>
</evidence>
<evidence type="ECO:0000313" key="7">
    <source>
        <dbReference type="Proteomes" id="UP000640333"/>
    </source>
</evidence>
<keyword evidence="7" id="KW-1185">Reference proteome</keyword>
<dbReference type="PANTHER" id="PTHR30537:SF21">
    <property type="entry name" value="HTH-TYPE TRANSCRIPTIONAL REGULATOR SINR-RELATED"/>
    <property type="match status" value="1"/>
</dbReference>
<dbReference type="InterPro" id="IPR058163">
    <property type="entry name" value="LysR-type_TF_proteobact-type"/>
</dbReference>
<dbReference type="PROSITE" id="PS50931">
    <property type="entry name" value="HTH_LYSR"/>
    <property type="match status" value="1"/>
</dbReference>
<dbReference type="SUPFAM" id="SSF46785">
    <property type="entry name" value="Winged helix' DNA-binding domain"/>
    <property type="match status" value="1"/>
</dbReference>
<dbReference type="FunFam" id="1.10.10.10:FF:000001">
    <property type="entry name" value="LysR family transcriptional regulator"/>
    <property type="match status" value="1"/>
</dbReference>
<dbReference type="InterPro" id="IPR005119">
    <property type="entry name" value="LysR_subst-bd"/>
</dbReference>
<dbReference type="GO" id="GO:0003700">
    <property type="term" value="F:DNA-binding transcription factor activity"/>
    <property type="evidence" value="ECO:0007669"/>
    <property type="project" value="InterPro"/>
</dbReference>
<name>A0A8J7FJV9_9GAMM</name>
<keyword evidence="4" id="KW-0804">Transcription</keyword>
<dbReference type="Gene3D" id="3.40.190.290">
    <property type="match status" value="1"/>
</dbReference>
<dbReference type="InterPro" id="IPR036388">
    <property type="entry name" value="WH-like_DNA-bd_sf"/>
</dbReference>
<evidence type="ECO:0000256" key="2">
    <source>
        <dbReference type="ARBA" id="ARBA00023015"/>
    </source>
</evidence>
<evidence type="ECO:0000259" key="5">
    <source>
        <dbReference type="PROSITE" id="PS50931"/>
    </source>
</evidence>
<proteinExistence type="inferred from homology"/>